<comment type="caution">
    <text evidence="2">The sequence shown here is derived from an EMBL/GenBank/DDBJ whole genome shotgun (WGS) entry which is preliminary data.</text>
</comment>
<dbReference type="RefSeq" id="WP_122148182.1">
    <property type="nucleotide sequence ID" value="NZ_RFFI01000014.1"/>
</dbReference>
<organism evidence="2 3">
    <name type="scientific">Cellulomonas triticagri</name>
    <dbReference type="NCBI Taxonomy" id="2483352"/>
    <lineage>
        <taxon>Bacteria</taxon>
        <taxon>Bacillati</taxon>
        <taxon>Actinomycetota</taxon>
        <taxon>Actinomycetes</taxon>
        <taxon>Micrococcales</taxon>
        <taxon>Cellulomonadaceae</taxon>
        <taxon>Cellulomonas</taxon>
    </lineage>
</organism>
<dbReference type="GO" id="GO:0004222">
    <property type="term" value="F:metalloendopeptidase activity"/>
    <property type="evidence" value="ECO:0007669"/>
    <property type="project" value="TreeGrafter"/>
</dbReference>
<proteinExistence type="predicted"/>
<evidence type="ECO:0000313" key="2">
    <source>
        <dbReference type="EMBL" id="RMI13499.1"/>
    </source>
</evidence>
<dbReference type="OrthoDB" id="9809488at2"/>
<dbReference type="EMBL" id="RFFI01000014">
    <property type="protein sequence ID" value="RMI13499.1"/>
    <property type="molecule type" value="Genomic_DNA"/>
</dbReference>
<protein>
    <submittedName>
        <fullName evidence="2">M23 family metallopeptidase</fullName>
    </submittedName>
</protein>
<sequence>MDDALDLRYPFDGRWQVRNSPADRVPSHGTGVLASAYAIDFVPVDAAGRSGWVTVATLFLAEPPERFVGFGRPVLAPLAGVVLATRDAVPDHAARRGLLSLADALGQRRRLAGGWQALAGNHVLLGHDGVVVALCHLQRGSVSVRPGQVVAAGDVVGRCGCSGNSTEPHLHLQALDDPDPARARAVPVTFGGRLPRGGEVVEPAP</sequence>
<dbReference type="InterPro" id="IPR011055">
    <property type="entry name" value="Dup_hybrid_motif"/>
</dbReference>
<dbReference type="InterPro" id="IPR050570">
    <property type="entry name" value="Cell_wall_metabolism_enzyme"/>
</dbReference>
<dbReference type="CDD" id="cd12797">
    <property type="entry name" value="M23_peptidase"/>
    <property type="match status" value="1"/>
</dbReference>
<reference evidence="2 3" key="1">
    <citation type="submission" date="2018-10" db="EMBL/GenBank/DDBJ databases">
        <title>Isolation, diversity and antifungal activity of actinobacteria from wheat.</title>
        <authorList>
            <person name="Han C."/>
        </authorList>
    </citation>
    <scope>NUCLEOTIDE SEQUENCE [LARGE SCALE GENOMIC DNA]</scope>
    <source>
        <strain evidence="2 3">NEAU-YY56</strain>
    </source>
</reference>
<evidence type="ECO:0000313" key="3">
    <source>
        <dbReference type="Proteomes" id="UP000269289"/>
    </source>
</evidence>
<dbReference type="PANTHER" id="PTHR21666:SF270">
    <property type="entry name" value="MUREIN HYDROLASE ACTIVATOR ENVC"/>
    <property type="match status" value="1"/>
</dbReference>
<dbReference type="PANTHER" id="PTHR21666">
    <property type="entry name" value="PEPTIDASE-RELATED"/>
    <property type="match status" value="1"/>
</dbReference>
<keyword evidence="3" id="KW-1185">Reference proteome</keyword>
<name>A0A3M2JIM2_9CELL</name>
<dbReference type="Pfam" id="PF01551">
    <property type="entry name" value="Peptidase_M23"/>
    <property type="match status" value="1"/>
</dbReference>
<dbReference type="AlphaFoldDB" id="A0A3M2JIM2"/>
<evidence type="ECO:0000259" key="1">
    <source>
        <dbReference type="Pfam" id="PF01551"/>
    </source>
</evidence>
<accession>A0A3M2JIM2</accession>
<dbReference type="SUPFAM" id="SSF51261">
    <property type="entry name" value="Duplicated hybrid motif"/>
    <property type="match status" value="1"/>
</dbReference>
<feature type="domain" description="M23ase beta-sheet core" evidence="1">
    <location>
        <begin position="114"/>
        <end position="174"/>
    </location>
</feature>
<gene>
    <name evidence="2" type="ORF">EBM89_04075</name>
</gene>
<dbReference type="Gene3D" id="2.70.70.10">
    <property type="entry name" value="Glucose Permease (Domain IIA)"/>
    <property type="match status" value="1"/>
</dbReference>
<dbReference type="Proteomes" id="UP000269289">
    <property type="component" value="Unassembled WGS sequence"/>
</dbReference>
<dbReference type="InterPro" id="IPR016047">
    <property type="entry name" value="M23ase_b-sheet_dom"/>
</dbReference>